<dbReference type="Gene3D" id="3.90.1480.10">
    <property type="entry name" value="Alpha-2,3-sialyltransferase"/>
    <property type="match status" value="1"/>
</dbReference>
<evidence type="ECO:0000313" key="1">
    <source>
        <dbReference type="EMBL" id="RIY37895.1"/>
    </source>
</evidence>
<evidence type="ECO:0000313" key="2">
    <source>
        <dbReference type="Proteomes" id="UP000265916"/>
    </source>
</evidence>
<dbReference type="RefSeq" id="WP_119531417.1">
    <property type="nucleotide sequence ID" value="NZ_JBHSSP010000056.1"/>
</dbReference>
<name>A0A3A1YJQ5_9GAMM</name>
<reference evidence="1 2" key="1">
    <citation type="submission" date="2017-08" db="EMBL/GenBank/DDBJ databases">
        <title>Reclassification of Bisgaard taxon 37 and 44.</title>
        <authorList>
            <person name="Christensen H."/>
        </authorList>
    </citation>
    <scope>NUCLEOTIDE SEQUENCE [LARGE SCALE GENOMIC DNA]</scope>
    <source>
        <strain evidence="1 2">111</strain>
    </source>
</reference>
<dbReference type="Pfam" id="PF06002">
    <property type="entry name" value="CST-I"/>
    <property type="match status" value="1"/>
</dbReference>
<organism evidence="1 2">
    <name type="scientific">Psittacicella hinzii</name>
    <dbReference type="NCBI Taxonomy" id="2028575"/>
    <lineage>
        <taxon>Bacteria</taxon>
        <taxon>Pseudomonadati</taxon>
        <taxon>Pseudomonadota</taxon>
        <taxon>Gammaproteobacteria</taxon>
        <taxon>Pasteurellales</taxon>
        <taxon>Psittacicellaceae</taxon>
        <taxon>Psittacicella</taxon>
    </lineage>
</organism>
<proteinExistence type="predicted"/>
<dbReference type="InterPro" id="IPR036715">
    <property type="entry name" value="A-2_3-sialylTrfase_sf"/>
</dbReference>
<protein>
    <recommendedName>
        <fullName evidence="3">Alpha-2,3-sialyltransferase</fullName>
    </recommendedName>
</protein>
<dbReference type="EMBL" id="NRJG01000074">
    <property type="protein sequence ID" value="RIY37895.1"/>
    <property type="molecule type" value="Genomic_DNA"/>
</dbReference>
<dbReference type="AlphaFoldDB" id="A0A3A1YJQ5"/>
<dbReference type="OrthoDB" id="5677237at2"/>
<evidence type="ECO:0008006" key="3">
    <source>
        <dbReference type="Google" id="ProtNLM"/>
    </source>
</evidence>
<dbReference type="InterPro" id="IPR009251">
    <property type="entry name" value="A-2_3-sialyltransferase"/>
</dbReference>
<dbReference type="SUPFAM" id="SSF102414">
    <property type="entry name" value="Alpha-2,3/8-sialyltransferase CstII"/>
    <property type="match status" value="1"/>
</dbReference>
<comment type="caution">
    <text evidence="1">The sequence shown here is derived from an EMBL/GenBank/DDBJ whole genome shotgun (WGS) entry which is preliminary data.</text>
</comment>
<sequence>MIIQKEKKIKRTSDNVIICGNGPSLRTIDYDRLPTDYDVFRCNQFYFEDCYFIGKKVKAAFFTPNFLWNQYLTTQKLIENQEYDIEHIVTSTFNNPLIEPKTLKEEISYLVDVIDGYDAFLSHYLDIDIILIRYEIFEHKRITSGVYMILAAMACGYKNIYIAGIDFYQDDLYAFDTAKTNILSLVPNIDKKEGKSDTHSLNFDMHIIQYLRDHYNLNLFSLCPTSYLSQHIPFIFNDNCKQPGDMCNFNVEKKQGEWTKDIVLLPETVKWRIRELSGSNQEVKDSRDDIYQNIYYKLIMDLVRLPRLYKKYCKKKKKGHKNQSTN</sequence>
<keyword evidence="2" id="KW-1185">Reference proteome</keyword>
<gene>
    <name evidence="1" type="ORF">CKF58_04525</name>
</gene>
<accession>A0A3A1YJQ5</accession>
<dbReference type="Proteomes" id="UP000265916">
    <property type="component" value="Unassembled WGS sequence"/>
</dbReference>